<name>A0A2Z6S3T0_9GLOM</name>
<organism evidence="1 2">
    <name type="scientific">Rhizophagus clarus</name>
    <dbReference type="NCBI Taxonomy" id="94130"/>
    <lineage>
        <taxon>Eukaryota</taxon>
        <taxon>Fungi</taxon>
        <taxon>Fungi incertae sedis</taxon>
        <taxon>Mucoromycota</taxon>
        <taxon>Glomeromycotina</taxon>
        <taxon>Glomeromycetes</taxon>
        <taxon>Glomerales</taxon>
        <taxon>Glomeraceae</taxon>
        <taxon>Rhizophagus</taxon>
    </lineage>
</organism>
<keyword evidence="2" id="KW-1185">Reference proteome</keyword>
<sequence>MRRAAQVSQYVYQYNKSFMKVIKHLPLVRLRNDSSATPFIPTKDKVAARHRQFNLPKLVISNRTDLSGFNPEELLREERKDKLAEILDFIPQHRLFNKKRTVEYSPGSLVGGVLLTTPWILIVNNRVPSGTRSTGTKTSSTSFQPKVYLIWTNTMIIKRGLRISSKYLHA</sequence>
<comment type="caution">
    <text evidence="1">The sequence shown here is derived from an EMBL/GenBank/DDBJ whole genome shotgun (WGS) entry which is preliminary data.</text>
</comment>
<protein>
    <submittedName>
        <fullName evidence="1">Uncharacterized protein</fullName>
    </submittedName>
</protein>
<accession>A0A2Z6S3T0</accession>
<evidence type="ECO:0000313" key="1">
    <source>
        <dbReference type="EMBL" id="GBC03760.1"/>
    </source>
</evidence>
<proteinExistence type="predicted"/>
<dbReference type="EMBL" id="BEXD01003905">
    <property type="protein sequence ID" value="GBC03760.1"/>
    <property type="molecule type" value="Genomic_DNA"/>
</dbReference>
<reference evidence="1 2" key="1">
    <citation type="submission" date="2017-11" db="EMBL/GenBank/DDBJ databases">
        <title>The genome of Rhizophagus clarus HR1 reveals common genetic basis of auxotrophy among arbuscular mycorrhizal fungi.</title>
        <authorList>
            <person name="Kobayashi Y."/>
        </authorList>
    </citation>
    <scope>NUCLEOTIDE SEQUENCE [LARGE SCALE GENOMIC DNA]</scope>
    <source>
        <strain evidence="1 2">HR1</strain>
    </source>
</reference>
<gene>
    <name evidence="1" type="ORF">RclHR1_05300001</name>
</gene>
<dbReference type="AlphaFoldDB" id="A0A2Z6S3T0"/>
<evidence type="ECO:0000313" key="2">
    <source>
        <dbReference type="Proteomes" id="UP000247702"/>
    </source>
</evidence>
<dbReference type="Proteomes" id="UP000247702">
    <property type="component" value="Unassembled WGS sequence"/>
</dbReference>